<reference evidence="3" key="1">
    <citation type="submission" date="2022-11" db="EMBL/GenBank/DDBJ databases">
        <authorList>
            <person name="Hyden B.L."/>
            <person name="Feng K."/>
            <person name="Yates T."/>
            <person name="Jawdy S."/>
            <person name="Smart L.B."/>
            <person name="Muchero W."/>
        </authorList>
    </citation>
    <scope>NUCLEOTIDE SEQUENCE</scope>
    <source>
        <tissue evidence="3">Shoot tip</tissue>
    </source>
</reference>
<dbReference type="OrthoDB" id="849397at2759"/>
<dbReference type="Proteomes" id="UP001151529">
    <property type="component" value="Chromosome 16"/>
</dbReference>
<evidence type="ECO:0000259" key="2">
    <source>
        <dbReference type="Pfam" id="PF14432"/>
    </source>
</evidence>
<feature type="domain" description="DYW" evidence="2">
    <location>
        <begin position="37"/>
        <end position="124"/>
    </location>
</feature>
<organism evidence="3 4">
    <name type="scientific">Salix viminalis</name>
    <name type="common">Common osier</name>
    <name type="synonym">Basket willow</name>
    <dbReference type="NCBI Taxonomy" id="40686"/>
    <lineage>
        <taxon>Eukaryota</taxon>
        <taxon>Viridiplantae</taxon>
        <taxon>Streptophyta</taxon>
        <taxon>Embryophyta</taxon>
        <taxon>Tracheophyta</taxon>
        <taxon>Spermatophyta</taxon>
        <taxon>Magnoliopsida</taxon>
        <taxon>eudicotyledons</taxon>
        <taxon>Gunneridae</taxon>
        <taxon>Pentapetalae</taxon>
        <taxon>rosids</taxon>
        <taxon>fabids</taxon>
        <taxon>Malpighiales</taxon>
        <taxon>Salicaceae</taxon>
        <taxon>Saliceae</taxon>
        <taxon>Salix</taxon>
    </lineage>
</organism>
<dbReference type="EMBL" id="JAPFFL010000001">
    <property type="protein sequence ID" value="KAJ6751699.1"/>
    <property type="molecule type" value="Genomic_DNA"/>
</dbReference>
<comment type="caution">
    <text evidence="3">The sequence shown here is derived from an EMBL/GenBank/DDBJ whole genome shotgun (WGS) entry which is preliminary data.</text>
</comment>
<comment type="similarity">
    <text evidence="1">Belongs to the PPR family. PCMP-H subfamily.</text>
</comment>
<sequence>MRDKAWVHIIGNVAVRHPMGELGFITTPPSCFTIWSIKFALHDVEDEQKEEMLSFHSERLAIAFGLVSTVEGSTITVMKNLRVCGDCHSVIKLISKIVGRKIVVRDSGRFHHFKNGICSCSDYW</sequence>
<dbReference type="InterPro" id="IPR032867">
    <property type="entry name" value="DYW_dom"/>
</dbReference>
<proteinExistence type="inferred from homology"/>
<keyword evidence="4" id="KW-1185">Reference proteome</keyword>
<protein>
    <recommendedName>
        <fullName evidence="2">DYW domain-containing protein</fullName>
    </recommendedName>
</protein>
<dbReference type="AlphaFoldDB" id="A0A9Q0VMV7"/>
<dbReference type="GO" id="GO:0008270">
    <property type="term" value="F:zinc ion binding"/>
    <property type="evidence" value="ECO:0007669"/>
    <property type="project" value="InterPro"/>
</dbReference>
<accession>A0A9Q0VMV7</accession>
<gene>
    <name evidence="3" type="ORF">OIU85_002155</name>
</gene>
<dbReference type="Pfam" id="PF14432">
    <property type="entry name" value="DYW_deaminase"/>
    <property type="match status" value="1"/>
</dbReference>
<evidence type="ECO:0000313" key="3">
    <source>
        <dbReference type="EMBL" id="KAJ6751699.1"/>
    </source>
</evidence>
<evidence type="ECO:0000313" key="4">
    <source>
        <dbReference type="Proteomes" id="UP001151529"/>
    </source>
</evidence>
<reference evidence="3" key="2">
    <citation type="journal article" date="2023" name="Int. J. Mol. Sci.">
        <title>De Novo Assembly and Annotation of 11 Diverse Shrub Willow (Salix) Genomes Reveals Novel Gene Organization in Sex-Linked Regions.</title>
        <authorList>
            <person name="Hyden B."/>
            <person name="Feng K."/>
            <person name="Yates T.B."/>
            <person name="Jawdy S."/>
            <person name="Cereghino C."/>
            <person name="Smart L.B."/>
            <person name="Muchero W."/>
        </authorList>
    </citation>
    <scope>NUCLEOTIDE SEQUENCE [LARGE SCALE GENOMIC DNA]</scope>
    <source>
        <tissue evidence="3">Shoot tip</tissue>
    </source>
</reference>
<evidence type="ECO:0000256" key="1">
    <source>
        <dbReference type="ARBA" id="ARBA00006643"/>
    </source>
</evidence>
<name>A0A9Q0VMV7_SALVM</name>